<feature type="transmembrane region" description="Helical" evidence="1">
    <location>
        <begin position="205"/>
        <end position="221"/>
    </location>
</feature>
<dbReference type="OrthoDB" id="1425878at2"/>
<dbReference type="KEGG" id="cao:Celal_1136"/>
<feature type="transmembrane region" description="Helical" evidence="1">
    <location>
        <begin position="68"/>
        <end position="86"/>
    </location>
</feature>
<dbReference type="RefSeq" id="WP_013549940.1">
    <property type="nucleotide sequence ID" value="NC_014934.1"/>
</dbReference>
<feature type="transmembrane region" description="Helical" evidence="1">
    <location>
        <begin position="106"/>
        <end position="128"/>
    </location>
</feature>
<keyword evidence="3" id="KW-1185">Reference proteome</keyword>
<evidence type="ECO:0000256" key="1">
    <source>
        <dbReference type="SAM" id="Phobius"/>
    </source>
</evidence>
<evidence type="ECO:0000313" key="3">
    <source>
        <dbReference type="Proteomes" id="UP000008634"/>
    </source>
</evidence>
<dbReference type="EMBL" id="CP002453">
    <property type="protein sequence ID" value="ADV48454.1"/>
    <property type="molecule type" value="Genomic_DNA"/>
</dbReference>
<name>E6X6E8_CELAD</name>
<keyword evidence="1" id="KW-0472">Membrane</keyword>
<gene>
    <name evidence="2" type="ordered locus">Celal_1136</name>
</gene>
<sequence length="454" mass="52068">MVLIKILSLLLLLPSLYSIRKLIGKRELNFFDFLLLFSTLYFAIIPLKSNQEVFDSIGLITRDNSLFVFYYLLFYFLLLAFLSTRIKEDNKTAINITQFLKNYPDINASLILKILLIVLPIFSITYYVPQMSIISAFSEIRDANSDASYEQSSMVKYFGTIFKLGLIITLKLFFQKKEGRKVDVLVLTSLLLFLVNLVMLPRRELLVFCLFGALLFYSSNREAINKKFILIIAFFGVFLYTVYFPFYNIIRFSPVQFDLKNPTESISEIYNYGISSYDNSKEGASELTDTRAIGLYRAIYWLAKYDTNEDISWGGITLAAIDHAIPKAINPGKGLGSETILEKRMHAPNDSADSILLLALADYSIFGNLYTILLYILIYYLLLFIATKSEKLFGKNIISYYLIFFIFRLTFDVEQKLDAILANIVSFILVIVLIVAIQKLNIISLSEHPEIKTS</sequence>
<reference evidence="2 3" key="1">
    <citation type="journal article" date="2010" name="Stand. Genomic Sci.">
        <title>Complete genome sequence of Cellulophaga algicola type strain (IC166).</title>
        <authorList>
            <person name="Abt B."/>
            <person name="Lu M."/>
            <person name="Misra M."/>
            <person name="Han C."/>
            <person name="Nolan M."/>
            <person name="Lucas S."/>
            <person name="Hammon N."/>
            <person name="Deshpande S."/>
            <person name="Cheng J.F."/>
            <person name="Tapia R."/>
            <person name="Goodwin L."/>
            <person name="Pitluck S."/>
            <person name="Liolios K."/>
            <person name="Pagani I."/>
            <person name="Ivanova N."/>
            <person name="Mavromatis K."/>
            <person name="Ovchinikova G."/>
            <person name="Pati A."/>
            <person name="Chen A."/>
            <person name="Palaniappan K."/>
            <person name="Land M."/>
            <person name="Hauser L."/>
            <person name="Chang Y.J."/>
            <person name="Jeffries C.D."/>
            <person name="Detter J.C."/>
            <person name="Brambilla E."/>
            <person name="Rohde M."/>
            <person name="Tindall B.J."/>
            <person name="Goker M."/>
            <person name="Woyke T."/>
            <person name="Bristow J."/>
            <person name="Eisen J.A."/>
            <person name="Markowitz V."/>
            <person name="Hugenholtz P."/>
            <person name="Kyrpides N.C."/>
            <person name="Klenk H.P."/>
            <person name="Lapidus A."/>
        </authorList>
    </citation>
    <scope>NUCLEOTIDE SEQUENCE [LARGE SCALE GENOMIC DNA]</scope>
    <source>
        <strain evidence="3">DSM 14237 / IC166 / ACAM 630</strain>
    </source>
</reference>
<dbReference type="AlphaFoldDB" id="E6X6E8"/>
<evidence type="ECO:0000313" key="2">
    <source>
        <dbReference type="EMBL" id="ADV48454.1"/>
    </source>
</evidence>
<organism evidence="2 3">
    <name type="scientific">Cellulophaga algicola (strain DSM 14237 / IC166 / ACAM 630)</name>
    <dbReference type="NCBI Taxonomy" id="688270"/>
    <lineage>
        <taxon>Bacteria</taxon>
        <taxon>Pseudomonadati</taxon>
        <taxon>Bacteroidota</taxon>
        <taxon>Flavobacteriia</taxon>
        <taxon>Flavobacteriales</taxon>
        <taxon>Flavobacteriaceae</taxon>
        <taxon>Cellulophaga</taxon>
    </lineage>
</organism>
<protein>
    <recommendedName>
        <fullName evidence="4">Oligosaccharide repeat unit polymerase</fullName>
    </recommendedName>
</protein>
<keyword evidence="1" id="KW-0812">Transmembrane</keyword>
<evidence type="ECO:0008006" key="4">
    <source>
        <dbReference type="Google" id="ProtNLM"/>
    </source>
</evidence>
<feature type="transmembrane region" description="Helical" evidence="1">
    <location>
        <begin position="182"/>
        <end position="199"/>
    </location>
</feature>
<dbReference type="HOGENOM" id="CLU_602300_0_0_10"/>
<keyword evidence="1" id="KW-1133">Transmembrane helix</keyword>
<feature type="transmembrane region" description="Helical" evidence="1">
    <location>
        <begin position="365"/>
        <end position="385"/>
    </location>
</feature>
<feature type="transmembrane region" description="Helical" evidence="1">
    <location>
        <begin position="28"/>
        <end position="47"/>
    </location>
</feature>
<feature type="transmembrane region" description="Helical" evidence="1">
    <location>
        <begin position="392"/>
        <end position="411"/>
    </location>
</feature>
<proteinExistence type="predicted"/>
<feature type="transmembrane region" description="Helical" evidence="1">
    <location>
        <begin position="417"/>
        <end position="437"/>
    </location>
</feature>
<feature type="transmembrane region" description="Helical" evidence="1">
    <location>
        <begin position="228"/>
        <end position="250"/>
    </location>
</feature>
<accession>E6X6E8</accession>
<dbReference type="Proteomes" id="UP000008634">
    <property type="component" value="Chromosome"/>
</dbReference>
<dbReference type="STRING" id="688270.Celal_1136"/>